<evidence type="ECO:0000313" key="1">
    <source>
        <dbReference type="EMBL" id="UOK73010.1"/>
    </source>
</evidence>
<proteinExistence type="predicted"/>
<accession>A0A9E7D741</accession>
<dbReference type="KEGG" id="apol:K9D25_10075"/>
<dbReference type="EMBL" id="CP083239">
    <property type="protein sequence ID" value="UOK73010.1"/>
    <property type="molecule type" value="Genomic_DNA"/>
</dbReference>
<organism evidence="1 2">
    <name type="scientific">Ancylobacter polymorphus</name>
    <dbReference type="NCBI Taxonomy" id="223390"/>
    <lineage>
        <taxon>Bacteria</taxon>
        <taxon>Pseudomonadati</taxon>
        <taxon>Pseudomonadota</taxon>
        <taxon>Alphaproteobacteria</taxon>
        <taxon>Hyphomicrobiales</taxon>
        <taxon>Xanthobacteraceae</taxon>
        <taxon>Ancylobacter</taxon>
    </lineage>
</organism>
<dbReference type="Proteomes" id="UP000831684">
    <property type="component" value="Chromosome"/>
</dbReference>
<evidence type="ECO:0000313" key="2">
    <source>
        <dbReference type="Proteomes" id="UP000831684"/>
    </source>
</evidence>
<protein>
    <submittedName>
        <fullName evidence="1">Uncharacterized protein</fullName>
    </submittedName>
</protein>
<name>A0A9E7D741_9HYPH</name>
<gene>
    <name evidence="1" type="ORF">K9D25_10075</name>
</gene>
<reference evidence="1" key="1">
    <citation type="submission" date="2021-09" db="EMBL/GenBank/DDBJ databases">
        <title>Network and meta-omics reveal the key degrader and cooperation patterns in an efficient 1,4-dioxane-degrading microbial community.</title>
        <authorList>
            <person name="Dai C."/>
        </authorList>
    </citation>
    <scope>NUCLEOTIDE SEQUENCE</scope>
    <source>
        <strain evidence="1">ZM13</strain>
    </source>
</reference>
<dbReference type="Gene3D" id="1.10.3230.30">
    <property type="entry name" value="Phage gp6-like head-tail connector protein"/>
    <property type="match status" value="1"/>
</dbReference>
<dbReference type="AlphaFoldDB" id="A0A9E7D741"/>
<sequence>MYLRVDSAHEDTLITAFLASASAFFDGPRSIGRAIGAQTLEFDLPCFPQGGIALPAPTFTSLVSIVYTDAAGTEQTIGPSGARFTDGRGVDGALLPASAWPTDAAPDTIRVRYLAGCPDEEPFLAIAKQGVRLLTQYWYDNREAFGQYPAAAQDLRRLIRVQRF</sequence>